<dbReference type="GeneID" id="85441529"/>
<dbReference type="AlphaFoldDB" id="A0AAD8V5P5"/>
<accession>A0AAD8V5P5</accession>
<protein>
    <submittedName>
        <fullName evidence="1">Uncharacterized protein</fullName>
    </submittedName>
</protein>
<reference evidence="1" key="1">
    <citation type="submission" date="2021-06" db="EMBL/GenBank/DDBJ databases">
        <title>Comparative genomics, transcriptomics and evolutionary studies reveal genomic signatures of adaptation to plant cell wall in hemibiotrophic fungi.</title>
        <authorList>
            <consortium name="DOE Joint Genome Institute"/>
            <person name="Baroncelli R."/>
            <person name="Diaz J.F."/>
            <person name="Benocci T."/>
            <person name="Peng M."/>
            <person name="Battaglia E."/>
            <person name="Haridas S."/>
            <person name="Andreopoulos W."/>
            <person name="Labutti K."/>
            <person name="Pangilinan J."/>
            <person name="Floch G.L."/>
            <person name="Makela M.R."/>
            <person name="Henrissat B."/>
            <person name="Grigoriev I.V."/>
            <person name="Crouch J.A."/>
            <person name="De Vries R.P."/>
            <person name="Sukno S.A."/>
            <person name="Thon M.R."/>
        </authorList>
    </citation>
    <scope>NUCLEOTIDE SEQUENCE</scope>
    <source>
        <strain evidence="1">CBS 125086</strain>
    </source>
</reference>
<proteinExistence type="predicted"/>
<evidence type="ECO:0000313" key="2">
    <source>
        <dbReference type="Proteomes" id="UP001230504"/>
    </source>
</evidence>
<evidence type="ECO:0000313" key="1">
    <source>
        <dbReference type="EMBL" id="KAK1595217.1"/>
    </source>
</evidence>
<comment type="caution">
    <text evidence="1">The sequence shown here is derived from an EMBL/GenBank/DDBJ whole genome shotgun (WGS) entry which is preliminary data.</text>
</comment>
<sequence>MVTSCRGGRGARHELAHGAGAVRCWWCESCCCTVSCYIHLSAMLLLCVSGCRFY</sequence>
<dbReference type="Proteomes" id="UP001230504">
    <property type="component" value="Unassembled WGS sequence"/>
</dbReference>
<keyword evidence="2" id="KW-1185">Reference proteome</keyword>
<name>A0AAD8V5P5_9PEZI</name>
<gene>
    <name evidence="1" type="ORF">LY79DRAFT_547063</name>
</gene>
<dbReference type="EMBL" id="JAHLJV010000016">
    <property type="protein sequence ID" value="KAK1595217.1"/>
    <property type="molecule type" value="Genomic_DNA"/>
</dbReference>
<organism evidence="1 2">
    <name type="scientific">Colletotrichum navitas</name>
    <dbReference type="NCBI Taxonomy" id="681940"/>
    <lineage>
        <taxon>Eukaryota</taxon>
        <taxon>Fungi</taxon>
        <taxon>Dikarya</taxon>
        <taxon>Ascomycota</taxon>
        <taxon>Pezizomycotina</taxon>
        <taxon>Sordariomycetes</taxon>
        <taxon>Hypocreomycetidae</taxon>
        <taxon>Glomerellales</taxon>
        <taxon>Glomerellaceae</taxon>
        <taxon>Colletotrichum</taxon>
        <taxon>Colletotrichum graminicola species complex</taxon>
    </lineage>
</organism>
<dbReference type="RefSeq" id="XP_060416264.1">
    <property type="nucleotide sequence ID" value="XM_060557289.1"/>
</dbReference>